<name>A0ABW5AV95_9FLAO</name>
<organism evidence="1 2">
    <name type="scientific">Aquimarina celericrescens</name>
    <dbReference type="NCBI Taxonomy" id="1964542"/>
    <lineage>
        <taxon>Bacteria</taxon>
        <taxon>Pseudomonadati</taxon>
        <taxon>Bacteroidota</taxon>
        <taxon>Flavobacteriia</taxon>
        <taxon>Flavobacteriales</taxon>
        <taxon>Flavobacteriaceae</taxon>
        <taxon>Aquimarina</taxon>
    </lineage>
</organism>
<comment type="caution">
    <text evidence="1">The sequence shown here is derived from an EMBL/GenBank/DDBJ whole genome shotgun (WGS) entry which is preliminary data.</text>
</comment>
<dbReference type="SUPFAM" id="SSF49464">
    <property type="entry name" value="Carboxypeptidase regulatory domain-like"/>
    <property type="match status" value="1"/>
</dbReference>
<dbReference type="Gene3D" id="2.60.40.1120">
    <property type="entry name" value="Carboxypeptidase-like, regulatory domain"/>
    <property type="match status" value="1"/>
</dbReference>
<evidence type="ECO:0000313" key="1">
    <source>
        <dbReference type="EMBL" id="MFD2186037.1"/>
    </source>
</evidence>
<gene>
    <name evidence="1" type="ORF">ACFSJT_04485</name>
</gene>
<dbReference type="RefSeq" id="WP_378319023.1">
    <property type="nucleotide sequence ID" value="NZ_JBHUHY010000003.1"/>
</dbReference>
<protein>
    <submittedName>
        <fullName evidence="1">Carboxypeptidase-like regulatory domain-containing protein</fullName>
    </submittedName>
</protein>
<evidence type="ECO:0000313" key="2">
    <source>
        <dbReference type="Proteomes" id="UP001597344"/>
    </source>
</evidence>
<sequence>MNSTKLTCFSSLVIPLSLIFIHCTSTYGQIKIKGKIYDDFTKKPIAGVVVYLDGTSKGTVSNANGIYMLEVENNTTSSLIISHLGYQTINLTAEMIEAGKHKEIYLKTQLEVLDPVLLENDTWSREKKMKYFKDEFIGKHNQKAKFRIENEDDVSLYYKASENTLYASSWAPLRLKNYFLGYNITYDLKEFRIKFDSSNDKKIIANSVYFVGTSFFSELTQNKKQSKYRKRRKRVYKGSVLHFMRSLATDKLNKNKYEFFSKGTVVPRPKYILIETENKITKVKMNINRIGILYRKQQKSFMVAKTNESYFNIDSYGNYRPHDMLFFGGHMGNLRLGELLPLDYNIE</sequence>
<dbReference type="Proteomes" id="UP001597344">
    <property type="component" value="Unassembled WGS sequence"/>
</dbReference>
<dbReference type="Pfam" id="PF13715">
    <property type="entry name" value="CarbopepD_reg_2"/>
    <property type="match status" value="1"/>
</dbReference>
<keyword evidence="2" id="KW-1185">Reference proteome</keyword>
<accession>A0ABW5AV95</accession>
<dbReference type="InterPro" id="IPR008969">
    <property type="entry name" value="CarboxyPept-like_regulatory"/>
</dbReference>
<dbReference type="EMBL" id="JBHUHY010000003">
    <property type="protein sequence ID" value="MFD2186037.1"/>
    <property type="molecule type" value="Genomic_DNA"/>
</dbReference>
<proteinExistence type="predicted"/>
<reference evidence="2" key="1">
    <citation type="journal article" date="2019" name="Int. J. Syst. Evol. Microbiol.">
        <title>The Global Catalogue of Microorganisms (GCM) 10K type strain sequencing project: providing services to taxonomists for standard genome sequencing and annotation.</title>
        <authorList>
            <consortium name="The Broad Institute Genomics Platform"/>
            <consortium name="The Broad Institute Genome Sequencing Center for Infectious Disease"/>
            <person name="Wu L."/>
            <person name="Ma J."/>
        </authorList>
    </citation>
    <scope>NUCLEOTIDE SEQUENCE [LARGE SCALE GENOMIC DNA]</scope>
    <source>
        <strain evidence="2">DT92</strain>
    </source>
</reference>